<accession>A0A9P0F6H4</accession>
<keyword evidence="4" id="KW-1185">Reference proteome</keyword>
<dbReference type="GO" id="GO:0005524">
    <property type="term" value="F:ATP binding"/>
    <property type="evidence" value="ECO:0007669"/>
    <property type="project" value="InterPro"/>
</dbReference>
<dbReference type="AlphaFoldDB" id="A0A9P0F6H4"/>
<dbReference type="EMBL" id="OU963869">
    <property type="protein sequence ID" value="CAH0394377.1"/>
    <property type="molecule type" value="Genomic_DNA"/>
</dbReference>
<dbReference type="Proteomes" id="UP001152759">
    <property type="component" value="Chromosome 8"/>
</dbReference>
<evidence type="ECO:0000313" key="3">
    <source>
        <dbReference type="EMBL" id="CAH0394377.1"/>
    </source>
</evidence>
<protein>
    <recommendedName>
        <fullName evidence="2">RdRp catalytic domain-containing protein</fullName>
    </recommendedName>
</protein>
<reference evidence="3" key="1">
    <citation type="submission" date="2021-12" db="EMBL/GenBank/DDBJ databases">
        <authorList>
            <person name="King R."/>
        </authorList>
    </citation>
    <scope>NUCLEOTIDE SEQUENCE</scope>
</reference>
<evidence type="ECO:0000256" key="1">
    <source>
        <dbReference type="SAM" id="MobiDB-lite"/>
    </source>
</evidence>
<dbReference type="InterPro" id="IPR014023">
    <property type="entry name" value="Mononeg_RNA_pol_cat"/>
</dbReference>
<feature type="compositionally biased region" description="Basic residues" evidence="1">
    <location>
        <begin position="23"/>
        <end position="33"/>
    </location>
</feature>
<dbReference type="GO" id="GO:0003968">
    <property type="term" value="F:RNA-directed RNA polymerase activity"/>
    <property type="evidence" value="ECO:0007669"/>
    <property type="project" value="InterPro"/>
</dbReference>
<dbReference type="Pfam" id="PF00946">
    <property type="entry name" value="Mononeg_RNA_pol"/>
    <property type="match status" value="1"/>
</dbReference>
<sequence>MQSWINNSSDDLTNSDSNDKYAKQKKKKRKKKKSDSNLISDFISDEDDEESIDDFLKESTSTKSHGGRKDRHGKPKKTQRDIWKETRLLLYYMVNEKEAVNHLKYIQEFCENENIDFAQFLDYLVIRIVPKEKEMKVDFRGYGCKTFMDRARSVISEHNIANYLGKYCHEQAITLSELEIMNRLVSFRRLAKAYRN</sequence>
<organism evidence="3 4">
    <name type="scientific">Bemisia tabaci</name>
    <name type="common">Sweetpotato whitefly</name>
    <name type="synonym">Aleurodes tabaci</name>
    <dbReference type="NCBI Taxonomy" id="7038"/>
    <lineage>
        <taxon>Eukaryota</taxon>
        <taxon>Metazoa</taxon>
        <taxon>Ecdysozoa</taxon>
        <taxon>Arthropoda</taxon>
        <taxon>Hexapoda</taxon>
        <taxon>Insecta</taxon>
        <taxon>Pterygota</taxon>
        <taxon>Neoptera</taxon>
        <taxon>Paraneoptera</taxon>
        <taxon>Hemiptera</taxon>
        <taxon>Sternorrhyncha</taxon>
        <taxon>Aleyrodoidea</taxon>
        <taxon>Aleyrodidae</taxon>
        <taxon>Aleyrodinae</taxon>
        <taxon>Bemisia</taxon>
    </lineage>
</organism>
<evidence type="ECO:0000259" key="2">
    <source>
        <dbReference type="Pfam" id="PF00946"/>
    </source>
</evidence>
<proteinExistence type="predicted"/>
<gene>
    <name evidence="3" type="ORF">BEMITA_LOCUS12686</name>
</gene>
<name>A0A9P0F6H4_BEMTA</name>
<feature type="compositionally biased region" description="Acidic residues" evidence="1">
    <location>
        <begin position="43"/>
        <end position="53"/>
    </location>
</feature>
<feature type="compositionally biased region" description="Low complexity" evidence="1">
    <location>
        <begin position="1"/>
        <end position="16"/>
    </location>
</feature>
<feature type="region of interest" description="Disordered" evidence="1">
    <location>
        <begin position="1"/>
        <end position="78"/>
    </location>
</feature>
<evidence type="ECO:0000313" key="4">
    <source>
        <dbReference type="Proteomes" id="UP001152759"/>
    </source>
</evidence>
<dbReference type="GO" id="GO:0004482">
    <property type="term" value="F:mRNA 5'-cap (guanine-N7-)-methyltransferase activity"/>
    <property type="evidence" value="ECO:0007669"/>
    <property type="project" value="InterPro"/>
</dbReference>
<feature type="domain" description="RdRp catalytic" evidence="2">
    <location>
        <begin position="89"/>
        <end position="185"/>
    </location>
</feature>
<feature type="compositionally biased region" description="Basic residues" evidence="1">
    <location>
        <begin position="65"/>
        <end position="77"/>
    </location>
</feature>